<evidence type="ECO:0000313" key="6">
    <source>
        <dbReference type="EMBL" id="KZS42885.1"/>
    </source>
</evidence>
<dbReference type="Proteomes" id="UP000076715">
    <property type="component" value="Unassembled WGS sequence"/>
</dbReference>
<evidence type="ECO:0000256" key="1">
    <source>
        <dbReference type="ARBA" id="ARBA00004141"/>
    </source>
</evidence>
<accession>A0A163CZK4</accession>
<evidence type="ECO:0000256" key="5">
    <source>
        <dbReference type="SAM" id="Phobius"/>
    </source>
</evidence>
<dbReference type="EMBL" id="LQRT01000001">
    <property type="protein sequence ID" value="KZS42885.1"/>
    <property type="molecule type" value="Genomic_DNA"/>
</dbReference>
<dbReference type="AlphaFoldDB" id="A0A163CZK4"/>
<reference evidence="6 7" key="1">
    <citation type="submission" date="2016-01" db="EMBL/GenBank/DDBJ databases">
        <title>The draft genome sequence of Aquimarina sp. RZW4-3-2.</title>
        <authorList>
            <person name="Wang Y."/>
        </authorList>
    </citation>
    <scope>NUCLEOTIDE SEQUENCE [LARGE SCALE GENOMIC DNA]</scope>
    <source>
        <strain evidence="6 7">RZW4-3-2</strain>
    </source>
</reference>
<dbReference type="GO" id="GO:0016020">
    <property type="term" value="C:membrane"/>
    <property type="evidence" value="ECO:0007669"/>
    <property type="project" value="UniProtKB-SubCell"/>
</dbReference>
<organism evidence="6 7">
    <name type="scientific">Aquimarina aggregata</name>
    <dbReference type="NCBI Taxonomy" id="1642818"/>
    <lineage>
        <taxon>Bacteria</taxon>
        <taxon>Pseudomonadati</taxon>
        <taxon>Bacteroidota</taxon>
        <taxon>Flavobacteriia</taxon>
        <taxon>Flavobacteriales</taxon>
        <taxon>Flavobacteriaceae</taxon>
        <taxon>Aquimarina</taxon>
    </lineage>
</organism>
<dbReference type="RefSeq" id="WP_066308117.1">
    <property type="nucleotide sequence ID" value="NZ_LQRT01000001.1"/>
</dbReference>
<comment type="subcellular location">
    <subcellularLocation>
        <location evidence="1">Membrane</location>
        <topology evidence="1">Multi-pass membrane protein</topology>
    </subcellularLocation>
</comment>
<feature type="transmembrane region" description="Helical" evidence="5">
    <location>
        <begin position="42"/>
        <end position="62"/>
    </location>
</feature>
<name>A0A163CZK4_9FLAO</name>
<protein>
    <recommendedName>
        <fullName evidence="8">DoxX-like family protein</fullName>
    </recommendedName>
</protein>
<evidence type="ECO:0000256" key="3">
    <source>
        <dbReference type="ARBA" id="ARBA00022989"/>
    </source>
</evidence>
<keyword evidence="2 5" id="KW-0812">Transmembrane</keyword>
<feature type="transmembrane region" description="Helical" evidence="5">
    <location>
        <begin position="69"/>
        <end position="86"/>
    </location>
</feature>
<comment type="caution">
    <text evidence="6">The sequence shown here is derived from an EMBL/GenBank/DDBJ whole genome shotgun (WGS) entry which is preliminary data.</text>
</comment>
<dbReference type="InterPro" id="IPR032808">
    <property type="entry name" value="DoxX"/>
</dbReference>
<feature type="transmembrane region" description="Helical" evidence="5">
    <location>
        <begin position="92"/>
        <end position="112"/>
    </location>
</feature>
<keyword evidence="7" id="KW-1185">Reference proteome</keyword>
<sequence>MKTIYWTSTGLLSILLLWSSYSYIFSQATITGIRALGFPDHFRIQLAVLKIIAVIILLVPQIPLQIKEWAYAGVTFFFITSIVAHTAHKDSIFISLLNLLFIALVFISSLYLHKSNIL</sequence>
<proteinExistence type="predicted"/>
<dbReference type="STRING" id="1642818.AWE51_16080"/>
<gene>
    <name evidence="6" type="ORF">AWE51_16080</name>
</gene>
<evidence type="ECO:0000256" key="2">
    <source>
        <dbReference type="ARBA" id="ARBA00022692"/>
    </source>
</evidence>
<evidence type="ECO:0000256" key="4">
    <source>
        <dbReference type="ARBA" id="ARBA00023136"/>
    </source>
</evidence>
<evidence type="ECO:0008006" key="8">
    <source>
        <dbReference type="Google" id="ProtNLM"/>
    </source>
</evidence>
<evidence type="ECO:0000313" key="7">
    <source>
        <dbReference type="Proteomes" id="UP000076715"/>
    </source>
</evidence>
<dbReference type="Pfam" id="PF13564">
    <property type="entry name" value="DoxX_2"/>
    <property type="match status" value="1"/>
</dbReference>
<keyword evidence="3 5" id="KW-1133">Transmembrane helix</keyword>
<keyword evidence="4 5" id="KW-0472">Membrane</keyword>